<reference evidence="2 3" key="1">
    <citation type="submission" date="2024-10" db="EMBL/GenBank/DDBJ databases">
        <title>The Natural Products Discovery Center: Release of the First 8490 Sequenced Strains for Exploring Actinobacteria Biosynthetic Diversity.</title>
        <authorList>
            <person name="Kalkreuter E."/>
            <person name="Kautsar S.A."/>
            <person name="Yang D."/>
            <person name="Bader C.D."/>
            <person name="Teijaro C.N."/>
            <person name="Fluegel L."/>
            <person name="Davis C.M."/>
            <person name="Simpson J.R."/>
            <person name="Lauterbach L."/>
            <person name="Steele A.D."/>
            <person name="Gui C."/>
            <person name="Meng S."/>
            <person name="Li G."/>
            <person name="Viehrig K."/>
            <person name="Ye F."/>
            <person name="Su P."/>
            <person name="Kiefer A.F."/>
            <person name="Nichols A."/>
            <person name="Cepeda A.J."/>
            <person name="Yan W."/>
            <person name="Fan B."/>
            <person name="Jiang Y."/>
            <person name="Adhikari A."/>
            <person name="Zheng C.-J."/>
            <person name="Schuster L."/>
            <person name="Cowan T.M."/>
            <person name="Smanski M.J."/>
            <person name="Chevrette M.G."/>
            <person name="De Carvalho L.P.S."/>
            <person name="Shen B."/>
        </authorList>
    </citation>
    <scope>NUCLEOTIDE SEQUENCE [LARGE SCALE GENOMIC DNA]</scope>
    <source>
        <strain evidence="2 3">NPDC012605</strain>
    </source>
</reference>
<organism evidence="2 3">
    <name type="scientific">Streptomyces flavochromogenes</name>
    <dbReference type="NCBI Taxonomy" id="68199"/>
    <lineage>
        <taxon>Bacteria</taxon>
        <taxon>Bacillati</taxon>
        <taxon>Actinomycetota</taxon>
        <taxon>Actinomycetes</taxon>
        <taxon>Kitasatosporales</taxon>
        <taxon>Streptomycetaceae</taxon>
        <taxon>Streptomyces</taxon>
    </lineage>
</organism>
<gene>
    <name evidence="2" type="ORF">ACFY8C_33595</name>
</gene>
<proteinExistence type="predicted"/>
<dbReference type="InterPro" id="IPR039422">
    <property type="entry name" value="MarR/SlyA-like"/>
</dbReference>
<dbReference type="PROSITE" id="PS50995">
    <property type="entry name" value="HTH_MARR_2"/>
    <property type="match status" value="1"/>
</dbReference>
<dbReference type="SMART" id="SM00347">
    <property type="entry name" value="HTH_MARR"/>
    <property type="match status" value="1"/>
</dbReference>
<dbReference type="RefSeq" id="WP_030324649.1">
    <property type="nucleotide sequence ID" value="NZ_JBIBDZ010000013.1"/>
</dbReference>
<dbReference type="PANTHER" id="PTHR33164:SF99">
    <property type="entry name" value="MARR FAMILY REGULATORY PROTEIN"/>
    <property type="match status" value="1"/>
</dbReference>
<dbReference type="InterPro" id="IPR000835">
    <property type="entry name" value="HTH_MarR-typ"/>
</dbReference>
<dbReference type="InterPro" id="IPR036388">
    <property type="entry name" value="WH-like_DNA-bd_sf"/>
</dbReference>
<feature type="domain" description="HTH marR-type" evidence="1">
    <location>
        <begin position="1"/>
        <end position="147"/>
    </location>
</feature>
<dbReference type="Gene3D" id="1.10.10.10">
    <property type="entry name" value="Winged helix-like DNA-binding domain superfamily/Winged helix DNA-binding domain"/>
    <property type="match status" value="1"/>
</dbReference>
<dbReference type="Proteomes" id="UP001602370">
    <property type="component" value="Unassembled WGS sequence"/>
</dbReference>
<dbReference type="SUPFAM" id="SSF46785">
    <property type="entry name" value="Winged helix' DNA-binding domain"/>
    <property type="match status" value="1"/>
</dbReference>
<evidence type="ECO:0000313" key="3">
    <source>
        <dbReference type="Proteomes" id="UP001602370"/>
    </source>
</evidence>
<protein>
    <submittedName>
        <fullName evidence="2">MarR family winged helix-turn-helix transcriptional regulator</fullName>
    </submittedName>
</protein>
<name>A0ABW6Y0V2_9ACTN</name>
<evidence type="ECO:0000259" key="1">
    <source>
        <dbReference type="PROSITE" id="PS50995"/>
    </source>
</evidence>
<evidence type="ECO:0000313" key="2">
    <source>
        <dbReference type="EMBL" id="MFF5923217.1"/>
    </source>
</evidence>
<dbReference type="EMBL" id="JBIBDZ010000013">
    <property type="protein sequence ID" value="MFF5923217.1"/>
    <property type="molecule type" value="Genomic_DNA"/>
</dbReference>
<sequence length="162" mass="17917">MDEPRWLSQVEMRAWQGFLVASSLMSRRVEQQLKSHEGLSHPQYEVLVRLSATPDGELRMTELADAVLTSKSGLTYQITQLEKAGLVRRRDCPTDVRGTFAVLTEEGRRALHDAAPGHVALVRELFIDALEPGQIALLADALETVGHRLRGDDPSPSGPPVR</sequence>
<dbReference type="Pfam" id="PF01047">
    <property type="entry name" value="MarR"/>
    <property type="match status" value="1"/>
</dbReference>
<dbReference type="PANTHER" id="PTHR33164">
    <property type="entry name" value="TRANSCRIPTIONAL REGULATOR, MARR FAMILY"/>
    <property type="match status" value="1"/>
</dbReference>
<keyword evidence="3" id="KW-1185">Reference proteome</keyword>
<comment type="caution">
    <text evidence="2">The sequence shown here is derived from an EMBL/GenBank/DDBJ whole genome shotgun (WGS) entry which is preliminary data.</text>
</comment>
<dbReference type="InterPro" id="IPR036390">
    <property type="entry name" value="WH_DNA-bd_sf"/>
</dbReference>
<accession>A0ABW6Y0V2</accession>